<feature type="domain" description="Prephenate dehydratase" evidence="21">
    <location>
        <begin position="91"/>
        <end position="266"/>
    </location>
</feature>
<dbReference type="InterPro" id="IPR018528">
    <property type="entry name" value="Preph_deHydtase_CS"/>
</dbReference>
<comment type="pathway">
    <text evidence="4">Amino-acid biosynthesis; L-phenylalanine biosynthesis; phenylpyruvate from prephenate: step 1/1.</text>
</comment>
<dbReference type="SUPFAM" id="SSF53850">
    <property type="entry name" value="Periplasmic binding protein-like II"/>
    <property type="match status" value="1"/>
</dbReference>
<feature type="domain" description="Chorismate mutase" evidence="20">
    <location>
        <begin position="1"/>
        <end position="91"/>
    </location>
</feature>
<dbReference type="FunFam" id="3.30.70.260:FF:000012">
    <property type="entry name" value="Prephenate dehydratase"/>
    <property type="match status" value="1"/>
</dbReference>
<dbReference type="GO" id="GO:0004664">
    <property type="term" value="F:prephenate dehydratase activity"/>
    <property type="evidence" value="ECO:0007669"/>
    <property type="project" value="UniProtKB-EC"/>
</dbReference>
<dbReference type="PROSITE" id="PS00857">
    <property type="entry name" value="PREPHENATE_DEHYDR_1"/>
    <property type="match status" value="1"/>
</dbReference>
<evidence type="ECO:0000256" key="5">
    <source>
        <dbReference type="ARBA" id="ARBA00004817"/>
    </source>
</evidence>
<dbReference type="SUPFAM" id="SSF55021">
    <property type="entry name" value="ACT-like"/>
    <property type="match status" value="1"/>
</dbReference>
<dbReference type="InterPro" id="IPR002912">
    <property type="entry name" value="ACT_dom"/>
</dbReference>
<gene>
    <name evidence="23" type="ORF">HELGO_WM34877</name>
</gene>
<proteinExistence type="predicted"/>
<dbReference type="InterPro" id="IPR002701">
    <property type="entry name" value="CM_II_prokaryot"/>
</dbReference>
<organism evidence="23">
    <name type="scientific">uncultured Thiotrichaceae bacterium</name>
    <dbReference type="NCBI Taxonomy" id="298394"/>
    <lineage>
        <taxon>Bacteria</taxon>
        <taxon>Pseudomonadati</taxon>
        <taxon>Pseudomonadota</taxon>
        <taxon>Gammaproteobacteria</taxon>
        <taxon>Thiotrichales</taxon>
        <taxon>Thiotrichaceae</taxon>
        <taxon>environmental samples</taxon>
    </lineage>
</organism>
<keyword evidence="10" id="KW-0028">Amino-acid biosynthesis</keyword>
<dbReference type="EC" id="4.2.1.51" evidence="7"/>
<keyword evidence="15" id="KW-0511">Multifunctional enzyme</keyword>
<evidence type="ECO:0000256" key="15">
    <source>
        <dbReference type="ARBA" id="ARBA00023268"/>
    </source>
</evidence>
<dbReference type="UniPathway" id="UPA00120">
    <property type="reaction ID" value="UER00203"/>
</dbReference>
<dbReference type="Pfam" id="PF00800">
    <property type="entry name" value="PDT"/>
    <property type="match status" value="1"/>
</dbReference>
<feature type="site" description="Essential for prephenate dehydratase activity" evidence="19">
    <location>
        <position position="259"/>
    </location>
</feature>
<keyword evidence="9" id="KW-0963">Cytoplasm</keyword>
<comment type="catalytic activity">
    <reaction evidence="1">
        <text>chorismate = prephenate</text>
        <dbReference type="Rhea" id="RHEA:13897"/>
        <dbReference type="ChEBI" id="CHEBI:29748"/>
        <dbReference type="ChEBI" id="CHEBI:29934"/>
        <dbReference type="EC" id="5.4.99.5"/>
    </reaction>
</comment>
<evidence type="ECO:0000256" key="18">
    <source>
        <dbReference type="ARBA" id="ARBA00047848"/>
    </source>
</evidence>
<dbReference type="FunFam" id="3.40.190.10:FF:000029">
    <property type="entry name" value="Chorismate mutase/Prephenate dehydratase"/>
    <property type="match status" value="1"/>
</dbReference>
<keyword evidence="11" id="KW-0057">Aromatic amino acid biosynthesis</keyword>
<dbReference type="PANTHER" id="PTHR21022">
    <property type="entry name" value="PREPHENATE DEHYDRATASE P PROTEIN"/>
    <property type="match status" value="1"/>
</dbReference>
<dbReference type="Gene3D" id="3.40.190.10">
    <property type="entry name" value="Periplasmic binding protein-like II"/>
    <property type="match status" value="2"/>
</dbReference>
<evidence type="ECO:0000259" key="22">
    <source>
        <dbReference type="PROSITE" id="PS51671"/>
    </source>
</evidence>
<dbReference type="GO" id="GO:0005737">
    <property type="term" value="C:cytoplasm"/>
    <property type="evidence" value="ECO:0007669"/>
    <property type="project" value="UniProtKB-SubCell"/>
</dbReference>
<dbReference type="PROSITE" id="PS00858">
    <property type="entry name" value="PREPHENATE_DEHYDR_2"/>
    <property type="match status" value="1"/>
</dbReference>
<dbReference type="CDD" id="cd04905">
    <property type="entry name" value="ACT_CM-PDT"/>
    <property type="match status" value="1"/>
</dbReference>
<dbReference type="Pfam" id="PF01817">
    <property type="entry name" value="CM_2"/>
    <property type="match status" value="1"/>
</dbReference>
<name>A0A6S6TF23_9GAMM</name>
<evidence type="ECO:0000256" key="9">
    <source>
        <dbReference type="ARBA" id="ARBA00022490"/>
    </source>
</evidence>
<evidence type="ECO:0000256" key="13">
    <source>
        <dbReference type="ARBA" id="ARBA00023235"/>
    </source>
</evidence>
<dbReference type="FunFam" id="3.40.190.10:FF:000034">
    <property type="entry name" value="Chorismate mutase/prephenate dehydratase"/>
    <property type="match status" value="1"/>
</dbReference>
<evidence type="ECO:0000256" key="1">
    <source>
        <dbReference type="ARBA" id="ARBA00000824"/>
    </source>
</evidence>
<evidence type="ECO:0000256" key="3">
    <source>
        <dbReference type="ARBA" id="ARBA00004496"/>
    </source>
</evidence>
<keyword evidence="14 23" id="KW-0456">Lyase</keyword>
<dbReference type="GO" id="GO:0004106">
    <property type="term" value="F:chorismate mutase activity"/>
    <property type="evidence" value="ECO:0007669"/>
    <property type="project" value="UniProtKB-EC"/>
</dbReference>
<dbReference type="InterPro" id="IPR001086">
    <property type="entry name" value="Preph_deHydtase"/>
</dbReference>
<accession>A0A6S6TF23</accession>
<dbReference type="InterPro" id="IPR010957">
    <property type="entry name" value="G/b/e-P-prot_chorismate_mutase"/>
</dbReference>
<dbReference type="InterPro" id="IPR036979">
    <property type="entry name" value="CM_dom_sf"/>
</dbReference>
<dbReference type="AlphaFoldDB" id="A0A6S6TF23"/>
<evidence type="ECO:0000313" key="23">
    <source>
        <dbReference type="EMBL" id="CAA6813457.1"/>
    </source>
</evidence>
<sequence>MNKDLLALRDRIDALDTKVLELLNERAKCAEEVAHTKLAEDPNAKFYRPEREAQILTRMQELNTGPLRNEQITLLYREIISSCLALEESMCIAYLGPQGTFTEEAAFKHFGQAVATKPVESIDQVFREVESGRVRYGVVPIENSTEGVITHTLDMFMQSELRVCGEISLRIRQNLMGNTTDLSQVKRVYSHQQSLAQCREWLNANLPHVERIPVSSNSEACRLCAEDDAAVSIGPQQAAKIYNLQVLREGIEDNSTNTTRFLVIGDQVVGPSGQDKTALMISTPNRPGSLFHILKPLAEHGVDMTRIESRPGRNTNWDYMFFLDVLGHEQDESVQKAIELLRKDVDLVKVLGSYPAAIL</sequence>
<comment type="function">
    <text evidence="2">Catalyzes the Claisen rearrangement of chorismate to prephenate and the decarboxylation/dehydration of prephenate to phenylpyruvate.</text>
</comment>
<dbReference type="GO" id="GO:0046417">
    <property type="term" value="P:chorismate metabolic process"/>
    <property type="evidence" value="ECO:0007669"/>
    <property type="project" value="InterPro"/>
</dbReference>
<comment type="pathway">
    <text evidence="5">Metabolic intermediate biosynthesis; prephenate biosynthesis; prephenate from chorismate: step 1/1.</text>
</comment>
<dbReference type="NCBIfam" id="NF008865">
    <property type="entry name" value="PRK11898.1"/>
    <property type="match status" value="1"/>
</dbReference>
<feature type="domain" description="ACT" evidence="22">
    <location>
        <begin position="278"/>
        <end position="355"/>
    </location>
</feature>
<dbReference type="PROSITE" id="PS51171">
    <property type="entry name" value="PREPHENATE_DEHYDR_3"/>
    <property type="match status" value="1"/>
</dbReference>
<evidence type="ECO:0000256" key="7">
    <source>
        <dbReference type="ARBA" id="ARBA00013147"/>
    </source>
</evidence>
<evidence type="ECO:0000259" key="20">
    <source>
        <dbReference type="PROSITE" id="PS51168"/>
    </source>
</evidence>
<dbReference type="EC" id="5.4.99.5" evidence="6"/>
<comment type="subcellular location">
    <subcellularLocation>
        <location evidence="3">Cytoplasm</location>
    </subcellularLocation>
</comment>
<keyword evidence="12" id="KW-0584">Phenylalanine biosynthesis</keyword>
<dbReference type="PROSITE" id="PS51168">
    <property type="entry name" value="CHORISMATE_MUT_2"/>
    <property type="match status" value="1"/>
</dbReference>
<comment type="catalytic activity">
    <reaction evidence="18">
        <text>prephenate + H(+) = 3-phenylpyruvate + CO2 + H2O</text>
        <dbReference type="Rhea" id="RHEA:21648"/>
        <dbReference type="ChEBI" id="CHEBI:15377"/>
        <dbReference type="ChEBI" id="CHEBI:15378"/>
        <dbReference type="ChEBI" id="CHEBI:16526"/>
        <dbReference type="ChEBI" id="CHEBI:18005"/>
        <dbReference type="ChEBI" id="CHEBI:29934"/>
        <dbReference type="EC" id="4.2.1.51"/>
    </reaction>
</comment>
<dbReference type="Pfam" id="PF01842">
    <property type="entry name" value="ACT"/>
    <property type="match status" value="1"/>
</dbReference>
<evidence type="ECO:0000256" key="12">
    <source>
        <dbReference type="ARBA" id="ARBA00023222"/>
    </source>
</evidence>
<evidence type="ECO:0000256" key="17">
    <source>
        <dbReference type="ARBA" id="ARBA00031520"/>
    </source>
</evidence>
<dbReference type="SMART" id="SM00830">
    <property type="entry name" value="CM_2"/>
    <property type="match status" value="1"/>
</dbReference>
<dbReference type="CDD" id="cd13630">
    <property type="entry name" value="PBP2_PDT_1"/>
    <property type="match status" value="1"/>
</dbReference>
<dbReference type="Gene3D" id="3.30.70.260">
    <property type="match status" value="1"/>
</dbReference>
<reference evidence="23" key="1">
    <citation type="submission" date="2020-01" db="EMBL/GenBank/DDBJ databases">
        <authorList>
            <person name="Meier V. D."/>
            <person name="Meier V D."/>
        </authorList>
    </citation>
    <scope>NUCLEOTIDE SEQUENCE</scope>
    <source>
        <strain evidence="23">HLG_WM_MAG_09</strain>
    </source>
</reference>
<keyword evidence="13 23" id="KW-0413">Isomerase</keyword>
<dbReference type="UniPathway" id="UPA00121">
    <property type="reaction ID" value="UER00345"/>
</dbReference>
<evidence type="ECO:0000256" key="16">
    <source>
        <dbReference type="ARBA" id="ARBA00031175"/>
    </source>
</evidence>
<evidence type="ECO:0000256" key="14">
    <source>
        <dbReference type="ARBA" id="ARBA00023239"/>
    </source>
</evidence>
<dbReference type="InterPro" id="IPR045865">
    <property type="entry name" value="ACT-like_dom_sf"/>
</dbReference>
<dbReference type="InterPro" id="IPR036263">
    <property type="entry name" value="Chorismate_II_sf"/>
</dbReference>
<dbReference type="GO" id="GO:0009094">
    <property type="term" value="P:L-phenylalanine biosynthetic process"/>
    <property type="evidence" value="ECO:0007669"/>
    <property type="project" value="UniProtKB-UniPathway"/>
</dbReference>
<evidence type="ECO:0000256" key="6">
    <source>
        <dbReference type="ARBA" id="ARBA00012404"/>
    </source>
</evidence>
<protein>
    <recommendedName>
        <fullName evidence="8">Bifunctional chorismate mutase/prephenate dehydratase</fullName>
        <ecNumber evidence="7">4.2.1.51</ecNumber>
        <ecNumber evidence="6">5.4.99.5</ecNumber>
    </recommendedName>
    <alternativeName>
        <fullName evidence="17">Chorismate mutase-prephenate dehydratase</fullName>
    </alternativeName>
    <alternativeName>
        <fullName evidence="16">p-protein</fullName>
    </alternativeName>
</protein>
<dbReference type="PROSITE" id="PS51671">
    <property type="entry name" value="ACT"/>
    <property type="match status" value="1"/>
</dbReference>
<dbReference type="SUPFAM" id="SSF48600">
    <property type="entry name" value="Chorismate mutase II"/>
    <property type="match status" value="1"/>
</dbReference>
<evidence type="ECO:0000256" key="11">
    <source>
        <dbReference type="ARBA" id="ARBA00023141"/>
    </source>
</evidence>
<dbReference type="PANTHER" id="PTHR21022:SF19">
    <property type="entry name" value="PREPHENATE DEHYDRATASE-RELATED"/>
    <property type="match status" value="1"/>
</dbReference>
<dbReference type="PIRSF" id="PIRSF001500">
    <property type="entry name" value="Chor_mut_pdt_Ppr"/>
    <property type="match status" value="1"/>
</dbReference>
<dbReference type="Gene3D" id="1.20.59.10">
    <property type="entry name" value="Chorismate mutase"/>
    <property type="match status" value="1"/>
</dbReference>
<evidence type="ECO:0000256" key="2">
    <source>
        <dbReference type="ARBA" id="ARBA00002364"/>
    </source>
</evidence>
<evidence type="ECO:0000259" key="21">
    <source>
        <dbReference type="PROSITE" id="PS51171"/>
    </source>
</evidence>
<dbReference type="InterPro" id="IPR008242">
    <property type="entry name" value="Chor_mutase/pphenate_deHydtase"/>
</dbReference>
<evidence type="ECO:0000256" key="10">
    <source>
        <dbReference type="ARBA" id="ARBA00022605"/>
    </source>
</evidence>
<evidence type="ECO:0000256" key="4">
    <source>
        <dbReference type="ARBA" id="ARBA00004741"/>
    </source>
</evidence>
<dbReference type="EMBL" id="CACVAT010000207">
    <property type="protein sequence ID" value="CAA6813457.1"/>
    <property type="molecule type" value="Genomic_DNA"/>
</dbReference>
<evidence type="ECO:0000256" key="8">
    <source>
        <dbReference type="ARBA" id="ARBA00014401"/>
    </source>
</evidence>
<evidence type="ECO:0000256" key="19">
    <source>
        <dbReference type="PIRSR" id="PIRSR001500-2"/>
    </source>
</evidence>
<dbReference type="NCBIfam" id="TIGR01807">
    <property type="entry name" value="CM_P2"/>
    <property type="match status" value="1"/>
</dbReference>